<name>A0AAF0T165_9EURY</name>
<protein>
    <submittedName>
        <fullName evidence="1">Uncharacterized protein</fullName>
    </submittedName>
</protein>
<dbReference type="EMBL" id="CP101873">
    <property type="protein sequence ID" value="WMT08462.1"/>
    <property type="molecule type" value="Genomic_DNA"/>
</dbReference>
<dbReference type="GeneID" id="84216466"/>
<evidence type="ECO:0000313" key="3">
    <source>
        <dbReference type="Proteomes" id="UP001224926"/>
    </source>
</evidence>
<gene>
    <name evidence="2" type="ORF">NP511_02245</name>
    <name evidence="1" type="ORF">NP511_20960</name>
</gene>
<proteinExistence type="predicted"/>
<dbReference type="AlphaFoldDB" id="A0AAF0T165"/>
<dbReference type="Proteomes" id="UP001224926">
    <property type="component" value="Chromosome"/>
</dbReference>
<accession>A0AAF0T165</accession>
<evidence type="ECO:0000313" key="2">
    <source>
        <dbReference type="EMBL" id="WMT08462.1"/>
    </source>
</evidence>
<reference evidence="1 3" key="1">
    <citation type="submission" date="2022-07" db="EMBL/GenBank/DDBJ databases">
        <title>Two temperate virus in Haloterrigena jeotgali A29.</title>
        <authorList>
            <person name="Deng X."/>
        </authorList>
    </citation>
    <scope>NUCLEOTIDE SEQUENCE [LARGE SCALE GENOMIC DNA]</scope>
    <source>
        <strain evidence="1 3">A29</strain>
    </source>
</reference>
<evidence type="ECO:0000313" key="1">
    <source>
        <dbReference type="EMBL" id="WMT07830.1"/>
    </source>
</evidence>
<organism evidence="1 3">
    <name type="scientific">Natrinema thermotolerans</name>
    <dbReference type="NCBI Taxonomy" id="121872"/>
    <lineage>
        <taxon>Archaea</taxon>
        <taxon>Methanobacteriati</taxon>
        <taxon>Methanobacteriota</taxon>
        <taxon>Stenosarchaea group</taxon>
        <taxon>Halobacteria</taxon>
        <taxon>Halobacteriales</taxon>
        <taxon>Natrialbaceae</taxon>
        <taxon>Natrinema</taxon>
    </lineage>
</organism>
<sequence>MTARYEVIGKVDRSVAGSFTADPDLILVDDGDEELLIAEPASDDDE</sequence>
<dbReference type="RefSeq" id="WP_158413743.1">
    <property type="nucleotide sequence ID" value="NZ_CP101873.1"/>
</dbReference>
<keyword evidence="3" id="KW-1185">Reference proteome</keyword>
<dbReference type="EMBL" id="CP101873">
    <property type="protein sequence ID" value="WMT07830.1"/>
    <property type="molecule type" value="Genomic_DNA"/>
</dbReference>